<feature type="non-terminal residue" evidence="14">
    <location>
        <position position="354"/>
    </location>
</feature>
<evidence type="ECO:0000256" key="2">
    <source>
        <dbReference type="ARBA" id="ARBA00004496"/>
    </source>
</evidence>
<dbReference type="Gene3D" id="3.40.1000.30">
    <property type="match status" value="1"/>
</dbReference>
<evidence type="ECO:0000256" key="5">
    <source>
        <dbReference type="ARBA" id="ARBA00022490"/>
    </source>
</evidence>
<sequence>MIDLNCQYEYVIATTLDSTRSIIMANALDASALLSKVANILPESNKTLSSPQDAVAILLHSAMTALGFRLVAIDEDTPAREPDAGTGPGLLPEGWNRKGPDVYTFKYKHEQSSFTFLLKLVRVSGKMIVHGIAIEDDKTKTFEITTQDFTSASYFPYDTQSTDRPLVHGYISSSRVTDLVSLFKVTPLSRSTTSTPAPASSGQPGRAAPPPNPSPPPSFDRPFAHPYADPSRRNPLEIGRSDLDPLGGLHNPFAPPPLFSPPGAGGDGMFVGPNHPMFRDPLGQGMGAGRRGQGGVGPWGGDGFLPPMGAPPGARFDPIGPGPLGGRGFPPRQPPRSGDPDNNEFMPPGSVSIR</sequence>
<dbReference type="GO" id="GO:0043161">
    <property type="term" value="P:proteasome-mediated ubiquitin-dependent protein catabolic process"/>
    <property type="evidence" value="ECO:0007669"/>
    <property type="project" value="InterPro"/>
</dbReference>
<keyword evidence="4" id="KW-0488">Methylation</keyword>
<dbReference type="PANTHER" id="PTHR13266">
    <property type="entry name" value="PROTEASOME INHIBITOR"/>
    <property type="match status" value="1"/>
</dbReference>
<feature type="compositionally biased region" description="Gly residues" evidence="11">
    <location>
        <begin position="288"/>
        <end position="303"/>
    </location>
</feature>
<reference evidence="14" key="1">
    <citation type="submission" date="2020-09" db="EMBL/GenBank/DDBJ databases">
        <title>Comparative genome analyses of four rice-infecting Rhizoctonia solani isolates reveal extensive enrichment of homogalacturonan modification genes.</title>
        <authorList>
            <person name="Lee D.-Y."/>
            <person name="Jeon J."/>
            <person name="Kim K.-T."/>
            <person name="Cheong K."/>
            <person name="Song H."/>
            <person name="Choi G."/>
            <person name="Ko J."/>
            <person name="Opiyo S.O."/>
            <person name="Zuo S."/>
            <person name="Madhav S."/>
            <person name="Lee Y.-H."/>
            <person name="Wang G.-L."/>
        </authorList>
    </citation>
    <scope>NUCLEOTIDE SEQUENCE</scope>
    <source>
        <strain evidence="14">AG1-IA WGL</strain>
    </source>
</reference>
<evidence type="ECO:0000256" key="4">
    <source>
        <dbReference type="ARBA" id="ARBA00022481"/>
    </source>
</evidence>
<gene>
    <name evidence="14" type="ORF">RHS03_02733</name>
</gene>
<evidence type="ECO:0000313" key="14">
    <source>
        <dbReference type="EMBL" id="KAF8709060.1"/>
    </source>
</evidence>
<organism evidence="14 15">
    <name type="scientific">Rhizoctonia solani</name>
    <dbReference type="NCBI Taxonomy" id="456999"/>
    <lineage>
        <taxon>Eukaryota</taxon>
        <taxon>Fungi</taxon>
        <taxon>Dikarya</taxon>
        <taxon>Basidiomycota</taxon>
        <taxon>Agaricomycotina</taxon>
        <taxon>Agaricomycetes</taxon>
        <taxon>Cantharellales</taxon>
        <taxon>Ceratobasidiaceae</taxon>
        <taxon>Rhizoctonia</taxon>
    </lineage>
</organism>
<protein>
    <submittedName>
        <fullName evidence="14">PI31 proteasome regulator</fullName>
    </submittedName>
</protein>
<evidence type="ECO:0000256" key="8">
    <source>
        <dbReference type="ARBA" id="ARBA00022942"/>
    </source>
</evidence>
<dbReference type="PANTHER" id="PTHR13266:SF1">
    <property type="entry name" value="PROTEASOME INHIBITOR PI31 SUBUNIT"/>
    <property type="match status" value="1"/>
</dbReference>
<keyword evidence="6" id="KW-0597">Phosphoprotein</keyword>
<evidence type="ECO:0000256" key="9">
    <source>
        <dbReference type="ARBA" id="ARBA00022990"/>
    </source>
</evidence>
<dbReference type="InterPro" id="IPR013886">
    <property type="entry name" value="PI31_Prot_C"/>
</dbReference>
<evidence type="ECO:0000259" key="13">
    <source>
        <dbReference type="Pfam" id="PF11566"/>
    </source>
</evidence>
<evidence type="ECO:0000256" key="6">
    <source>
        <dbReference type="ARBA" id="ARBA00022553"/>
    </source>
</evidence>
<feature type="region of interest" description="Disordered" evidence="11">
    <location>
        <begin position="288"/>
        <end position="354"/>
    </location>
</feature>
<feature type="domain" description="PI31 proteasome regulator C-terminal" evidence="12">
    <location>
        <begin position="238"/>
        <end position="321"/>
    </location>
</feature>
<evidence type="ECO:0000313" key="15">
    <source>
        <dbReference type="Proteomes" id="UP000602905"/>
    </source>
</evidence>
<keyword evidence="5" id="KW-0963">Cytoplasm</keyword>
<evidence type="ECO:0000256" key="3">
    <source>
        <dbReference type="ARBA" id="ARBA00006405"/>
    </source>
</evidence>
<evidence type="ECO:0000256" key="1">
    <source>
        <dbReference type="ARBA" id="ARBA00004240"/>
    </source>
</evidence>
<feature type="domain" description="PI31 proteasome regulator N-terminal" evidence="13">
    <location>
        <begin position="45"/>
        <end position="189"/>
    </location>
</feature>
<evidence type="ECO:0000256" key="11">
    <source>
        <dbReference type="SAM" id="MobiDB-lite"/>
    </source>
</evidence>
<evidence type="ECO:0000256" key="7">
    <source>
        <dbReference type="ARBA" id="ARBA00022824"/>
    </source>
</evidence>
<dbReference type="AlphaFoldDB" id="A0A8H7LVZ9"/>
<keyword evidence="8 14" id="KW-0647">Proteasome</keyword>
<feature type="compositionally biased region" description="Basic and acidic residues" evidence="11">
    <location>
        <begin position="230"/>
        <end position="243"/>
    </location>
</feature>
<dbReference type="OrthoDB" id="68090at2759"/>
<evidence type="ECO:0000256" key="10">
    <source>
        <dbReference type="ARBA" id="ARBA00024805"/>
    </source>
</evidence>
<dbReference type="Pfam" id="PF11566">
    <property type="entry name" value="PI31_Prot_N"/>
    <property type="match status" value="1"/>
</dbReference>
<dbReference type="GO" id="GO:0004866">
    <property type="term" value="F:endopeptidase inhibitor activity"/>
    <property type="evidence" value="ECO:0007669"/>
    <property type="project" value="InterPro"/>
</dbReference>
<accession>A0A8H7LVZ9</accession>
<dbReference type="GO" id="GO:0000502">
    <property type="term" value="C:proteasome complex"/>
    <property type="evidence" value="ECO:0007669"/>
    <property type="project" value="UniProtKB-KW"/>
</dbReference>
<dbReference type="GO" id="GO:0005783">
    <property type="term" value="C:endoplasmic reticulum"/>
    <property type="evidence" value="ECO:0007669"/>
    <property type="project" value="UniProtKB-SubCell"/>
</dbReference>
<dbReference type="InterPro" id="IPR021625">
    <property type="entry name" value="PI31_Prot_N"/>
</dbReference>
<dbReference type="Pfam" id="PF08577">
    <property type="entry name" value="PI31_Prot_C"/>
    <property type="match status" value="1"/>
</dbReference>
<dbReference type="InterPro" id="IPR045128">
    <property type="entry name" value="PI31-like"/>
</dbReference>
<comment type="function">
    <text evidence="10">Plays an important role in control of proteasome function. Inhibits the hydrolysis of protein and peptide substrates by the 20S proteasome. Also inhibits the activation of the proteasome by the proteasome regulatory proteins PA700 and PA28.</text>
</comment>
<keyword evidence="7" id="KW-0256">Endoplasmic reticulum</keyword>
<dbReference type="GO" id="GO:0070628">
    <property type="term" value="F:proteasome binding"/>
    <property type="evidence" value="ECO:0007669"/>
    <property type="project" value="InterPro"/>
</dbReference>
<dbReference type="EMBL" id="JACYCD010000048">
    <property type="protein sequence ID" value="KAF8709060.1"/>
    <property type="molecule type" value="Genomic_DNA"/>
</dbReference>
<keyword evidence="9" id="KW-0007">Acetylation</keyword>
<feature type="compositionally biased region" description="Low complexity" evidence="11">
    <location>
        <begin position="189"/>
        <end position="206"/>
    </location>
</feature>
<feature type="region of interest" description="Disordered" evidence="11">
    <location>
        <begin position="189"/>
        <end position="265"/>
    </location>
</feature>
<name>A0A8H7LVZ9_9AGAM</name>
<evidence type="ECO:0000259" key="12">
    <source>
        <dbReference type="Pfam" id="PF08577"/>
    </source>
</evidence>
<dbReference type="Proteomes" id="UP000602905">
    <property type="component" value="Unassembled WGS sequence"/>
</dbReference>
<proteinExistence type="inferred from homology"/>
<comment type="subcellular location">
    <subcellularLocation>
        <location evidence="2">Cytoplasm</location>
    </subcellularLocation>
    <subcellularLocation>
        <location evidence="1">Endoplasmic reticulum</location>
    </subcellularLocation>
</comment>
<comment type="caution">
    <text evidence="14">The sequence shown here is derived from an EMBL/GenBank/DDBJ whole genome shotgun (WGS) entry which is preliminary data.</text>
</comment>
<comment type="similarity">
    <text evidence="3">Belongs to the proteasome inhibitor PI31 family.</text>
</comment>
<feature type="compositionally biased region" description="Pro residues" evidence="11">
    <location>
        <begin position="207"/>
        <end position="219"/>
    </location>
</feature>